<dbReference type="Pfam" id="PF00583">
    <property type="entry name" value="Acetyltransf_1"/>
    <property type="match status" value="1"/>
</dbReference>
<keyword evidence="5" id="KW-1185">Reference proteome</keyword>
<dbReference type="CDD" id="cd04301">
    <property type="entry name" value="NAT_SF"/>
    <property type="match status" value="1"/>
</dbReference>
<evidence type="ECO:0000313" key="4">
    <source>
        <dbReference type="EMBL" id="MPQ53488.1"/>
    </source>
</evidence>
<dbReference type="RefSeq" id="WP_152404720.1">
    <property type="nucleotide sequence ID" value="NZ_WHIY01000017.1"/>
</dbReference>
<evidence type="ECO:0000259" key="3">
    <source>
        <dbReference type="PROSITE" id="PS51186"/>
    </source>
</evidence>
<dbReference type="InterPro" id="IPR050832">
    <property type="entry name" value="Bact_Acetyltransf"/>
</dbReference>
<evidence type="ECO:0000256" key="1">
    <source>
        <dbReference type="ARBA" id="ARBA00022679"/>
    </source>
</evidence>
<dbReference type="PROSITE" id="PS51186">
    <property type="entry name" value="GNAT"/>
    <property type="match status" value="1"/>
</dbReference>
<reference evidence="4 5" key="1">
    <citation type="submission" date="2019-10" db="EMBL/GenBank/DDBJ databases">
        <title>Characterization of a new Citrobacter species.</title>
        <authorList>
            <person name="Goncalves Ribeiro T."/>
            <person name="Izdebski R."/>
            <person name="Urbanowicz P."/>
            <person name="Carmeli Y."/>
            <person name="Gniadkowski M."/>
            <person name="Peixe L."/>
        </authorList>
    </citation>
    <scope>NUCLEOTIDE SEQUENCE [LARGE SCALE GENOMIC DNA]</scope>
    <source>
        <strain evidence="4 5">NMI7905_11</strain>
    </source>
</reference>
<accession>A0A6L5EGF9</accession>
<dbReference type="PANTHER" id="PTHR43877">
    <property type="entry name" value="AMINOALKYLPHOSPHONATE N-ACETYLTRANSFERASE-RELATED-RELATED"/>
    <property type="match status" value="1"/>
</dbReference>
<dbReference type="EMBL" id="WHIY01000017">
    <property type="protein sequence ID" value="MPQ53488.1"/>
    <property type="molecule type" value="Genomic_DNA"/>
</dbReference>
<evidence type="ECO:0000313" key="5">
    <source>
        <dbReference type="Proteomes" id="UP000475079"/>
    </source>
</evidence>
<evidence type="ECO:0000256" key="2">
    <source>
        <dbReference type="ARBA" id="ARBA00023315"/>
    </source>
</evidence>
<keyword evidence="1 4" id="KW-0808">Transferase</keyword>
<feature type="domain" description="N-acetyltransferase" evidence="3">
    <location>
        <begin position="25"/>
        <end position="175"/>
    </location>
</feature>
<keyword evidence="2" id="KW-0012">Acyltransferase</keyword>
<dbReference type="Gene3D" id="3.40.630.30">
    <property type="match status" value="1"/>
</dbReference>
<name>A0A6L5EGF9_9ENTR</name>
<organism evidence="4 5">
    <name type="scientific">Citrobacter telavivensis</name>
    <dbReference type="NCBI Taxonomy" id="2653932"/>
    <lineage>
        <taxon>Bacteria</taxon>
        <taxon>Pseudomonadati</taxon>
        <taxon>Pseudomonadota</taxon>
        <taxon>Gammaproteobacteria</taxon>
        <taxon>Enterobacterales</taxon>
        <taxon>Enterobacteriaceae</taxon>
        <taxon>Citrobacter</taxon>
    </lineage>
</organism>
<dbReference type="Proteomes" id="UP000475079">
    <property type="component" value="Unassembled WGS sequence"/>
</dbReference>
<sequence>MPPSKPCYVLDVGAIEARIDELCDVLIDCVTRGASVSFVLPFEPSKARAFWHGVAQSVSRGERVVLAVDNASGVIVGTVQLIVQQPENQPHRADVAKLLVHSSARRQGLARQLMMALEASAAQQHKTQLVLDTATGSDAELFYHSCGWLKAGEIPNYALMPDGKLTGTTIFYKSL</sequence>
<proteinExistence type="predicted"/>
<dbReference type="InterPro" id="IPR000182">
    <property type="entry name" value="GNAT_dom"/>
</dbReference>
<comment type="caution">
    <text evidence="4">The sequence shown here is derived from an EMBL/GenBank/DDBJ whole genome shotgun (WGS) entry which is preliminary data.</text>
</comment>
<gene>
    <name evidence="4" type="ORF">GBB84_21580</name>
</gene>
<dbReference type="AlphaFoldDB" id="A0A6L5EGF9"/>
<dbReference type="GO" id="GO:0016747">
    <property type="term" value="F:acyltransferase activity, transferring groups other than amino-acyl groups"/>
    <property type="evidence" value="ECO:0007669"/>
    <property type="project" value="InterPro"/>
</dbReference>
<dbReference type="InterPro" id="IPR016181">
    <property type="entry name" value="Acyl_CoA_acyltransferase"/>
</dbReference>
<protein>
    <submittedName>
        <fullName evidence="4">GNAT family N-acetyltransferase</fullName>
    </submittedName>
</protein>
<dbReference type="SUPFAM" id="SSF55729">
    <property type="entry name" value="Acyl-CoA N-acyltransferases (Nat)"/>
    <property type="match status" value="1"/>
</dbReference>